<evidence type="ECO:0000256" key="3">
    <source>
        <dbReference type="ARBA" id="ARBA00004173"/>
    </source>
</evidence>
<evidence type="ECO:0000313" key="18">
    <source>
        <dbReference type="Ensembl" id="ENSXETP00000115886"/>
    </source>
</evidence>
<keyword evidence="8" id="KW-0479">Metal-binding</keyword>
<comment type="subcellular location">
    <subcellularLocation>
        <location evidence="3">Mitochondrion</location>
    </subcellularLocation>
</comment>
<dbReference type="FunCoup" id="A0A803K6J6">
    <property type="interactions" value="3027"/>
</dbReference>
<accession>A0A803K6J6</accession>
<dbReference type="InterPro" id="IPR031595">
    <property type="entry name" value="PRORP_C"/>
</dbReference>
<evidence type="ECO:0000256" key="9">
    <source>
        <dbReference type="ARBA" id="ARBA00022801"/>
    </source>
</evidence>
<dbReference type="GO" id="GO:0005739">
    <property type="term" value="C:mitochondrion"/>
    <property type="evidence" value="ECO:0007669"/>
    <property type="project" value="UniProtKB-SubCell"/>
</dbReference>
<dbReference type="Gene3D" id="1.25.40.10">
    <property type="entry name" value="Tetratricopeptide repeat domain"/>
    <property type="match status" value="1"/>
</dbReference>
<protein>
    <recommendedName>
        <fullName evidence="14">Mitochondrial ribonuclease P catalytic subunit</fullName>
        <ecNumber evidence="5">3.1.26.5</ecNumber>
    </recommendedName>
    <alternativeName>
        <fullName evidence="15">Mitochondrial ribonuclease P protein 3</fullName>
    </alternativeName>
</protein>
<organism evidence="18">
    <name type="scientific">Xenopus tropicalis</name>
    <name type="common">Western clawed frog</name>
    <name type="synonym">Silurana tropicalis</name>
    <dbReference type="NCBI Taxonomy" id="8364"/>
    <lineage>
        <taxon>Eukaryota</taxon>
        <taxon>Metazoa</taxon>
        <taxon>Chordata</taxon>
        <taxon>Craniata</taxon>
        <taxon>Vertebrata</taxon>
        <taxon>Euteleostomi</taxon>
        <taxon>Amphibia</taxon>
        <taxon>Batrachia</taxon>
        <taxon>Anura</taxon>
        <taxon>Pipoidea</taxon>
        <taxon>Pipidae</taxon>
        <taxon>Xenopodinae</taxon>
        <taxon>Xenopus</taxon>
        <taxon>Silurana</taxon>
    </lineage>
</organism>
<dbReference type="GO" id="GO:0004526">
    <property type="term" value="F:ribonuclease P activity"/>
    <property type="evidence" value="ECO:0007669"/>
    <property type="project" value="UniProtKB-EC"/>
</dbReference>
<keyword evidence="12" id="KW-0809">Transit peptide</keyword>
<dbReference type="GeneTree" id="ENSGT00390000002201"/>
<keyword evidence="10" id="KW-0862">Zinc</keyword>
<dbReference type="PANTHER" id="PTHR13547">
    <property type="match status" value="1"/>
</dbReference>
<proteinExistence type="inferred from homology"/>
<reference evidence="18" key="2">
    <citation type="submission" date="2021-03" db="UniProtKB">
        <authorList>
            <consortium name="Ensembl"/>
        </authorList>
    </citation>
    <scope>IDENTIFICATION</scope>
</reference>
<dbReference type="GO" id="GO:0008033">
    <property type="term" value="P:tRNA processing"/>
    <property type="evidence" value="ECO:0007669"/>
    <property type="project" value="UniProtKB-KW"/>
</dbReference>
<feature type="domain" description="PRORP" evidence="17">
    <location>
        <begin position="343"/>
        <end position="572"/>
    </location>
</feature>
<evidence type="ECO:0000256" key="5">
    <source>
        <dbReference type="ARBA" id="ARBA00012179"/>
    </source>
</evidence>
<evidence type="ECO:0000256" key="4">
    <source>
        <dbReference type="ARBA" id="ARBA00007626"/>
    </source>
</evidence>
<evidence type="ECO:0000256" key="14">
    <source>
        <dbReference type="ARBA" id="ARBA00044536"/>
    </source>
</evidence>
<dbReference type="PANTHER" id="PTHR13547:SF1">
    <property type="entry name" value="MITOCHONDRIAL RIBONUCLEASE P CATALYTIC SUBUNIT"/>
    <property type="match status" value="1"/>
</dbReference>
<keyword evidence="13" id="KW-0496">Mitochondrion</keyword>
<dbReference type="InterPro" id="IPR011990">
    <property type="entry name" value="TPR-like_helical_dom_sf"/>
</dbReference>
<dbReference type="Gene3D" id="3.40.50.11980">
    <property type="match status" value="1"/>
</dbReference>
<comment type="catalytic activity">
    <reaction evidence="1">
        <text>Endonucleolytic cleavage of RNA, removing 5'-extranucleotides from tRNA precursor.</text>
        <dbReference type="EC" id="3.1.26.5"/>
    </reaction>
</comment>
<comment type="cofactor">
    <cofactor evidence="2">
        <name>Mg(2+)</name>
        <dbReference type="ChEBI" id="CHEBI:18420"/>
    </cofactor>
</comment>
<comment type="similarity">
    <text evidence="4">Belongs to the PPR family. P subfamily.</text>
</comment>
<reference evidence="18" key="1">
    <citation type="journal article" date="2010" name="Science">
        <title>The genome of the Western clawed frog Xenopus tropicalis.</title>
        <authorList>
            <person name="Hellsten U."/>
            <person name="Harland R.M."/>
            <person name="Gilchrist M.J."/>
            <person name="Hendrix D."/>
            <person name="Jurka J."/>
            <person name="Kapitonov V."/>
            <person name="Ovcharenko I."/>
            <person name="Putnam N.H."/>
            <person name="Shu S."/>
            <person name="Taher L."/>
            <person name="Blitz I.L."/>
            <person name="Blumberg B."/>
            <person name="Dichmann D.S."/>
            <person name="Dubchak I."/>
            <person name="Amaya E."/>
            <person name="Detter J.C."/>
            <person name="Fletcher R."/>
            <person name="Gerhard D.S."/>
            <person name="Goodstein D."/>
            <person name="Graves T."/>
            <person name="Grigoriev I.V."/>
            <person name="Grimwood J."/>
            <person name="Kawashima T."/>
            <person name="Lindquist E."/>
            <person name="Lucas S.M."/>
            <person name="Mead P.E."/>
            <person name="Mitros T."/>
            <person name="Ogino H."/>
            <person name="Ohta Y."/>
            <person name="Poliakov A.V."/>
            <person name="Pollet N."/>
            <person name="Robert J."/>
            <person name="Salamov A."/>
            <person name="Sater A.K."/>
            <person name="Schmutz J."/>
            <person name="Terry A."/>
            <person name="Vize P.D."/>
            <person name="Warren W.C."/>
            <person name="Wells D."/>
            <person name="Wills A."/>
            <person name="Wilson R.K."/>
            <person name="Zimmerman L.B."/>
            <person name="Zorn A.M."/>
            <person name="Grainger R."/>
            <person name="Grammer T."/>
            <person name="Khokha M.K."/>
            <person name="Richardson P.M."/>
            <person name="Rokhsar D.S."/>
        </authorList>
    </citation>
    <scope>NUCLEOTIDE SEQUENCE [LARGE SCALE GENOMIC DNA]</scope>
    <source>
        <strain evidence="18">Nigerian</strain>
    </source>
</reference>
<evidence type="ECO:0000256" key="16">
    <source>
        <dbReference type="SAM" id="MobiDB-lite"/>
    </source>
</evidence>
<keyword evidence="11" id="KW-0460">Magnesium</keyword>
<feature type="compositionally biased region" description="Polar residues" evidence="16">
    <location>
        <begin position="56"/>
        <end position="67"/>
    </location>
</feature>
<name>A0A803K6J6_XENTR</name>
<evidence type="ECO:0000256" key="15">
    <source>
        <dbReference type="ARBA" id="ARBA00044559"/>
    </source>
</evidence>
<evidence type="ECO:0000256" key="1">
    <source>
        <dbReference type="ARBA" id="ARBA00000928"/>
    </source>
</evidence>
<dbReference type="AlphaFoldDB" id="A0A803K6J6"/>
<evidence type="ECO:0000256" key="2">
    <source>
        <dbReference type="ARBA" id="ARBA00001946"/>
    </source>
</evidence>
<evidence type="ECO:0000256" key="10">
    <source>
        <dbReference type="ARBA" id="ARBA00022833"/>
    </source>
</evidence>
<keyword evidence="7" id="KW-0540">Nuclease</keyword>
<dbReference type="Bgee" id="ENSXETG00000019786">
    <property type="expression patterns" value="Expressed in egg cell and 9 other cell types or tissues"/>
</dbReference>
<dbReference type="CDD" id="cd18718">
    <property type="entry name" value="PIN_PRORP"/>
    <property type="match status" value="1"/>
</dbReference>
<dbReference type="InParanoid" id="A0A803K6J6"/>
<evidence type="ECO:0000256" key="8">
    <source>
        <dbReference type="ARBA" id="ARBA00022723"/>
    </source>
</evidence>
<feature type="region of interest" description="Disordered" evidence="16">
    <location>
        <begin position="94"/>
        <end position="113"/>
    </location>
</feature>
<feature type="region of interest" description="Disordered" evidence="16">
    <location>
        <begin position="56"/>
        <end position="79"/>
    </location>
</feature>
<evidence type="ECO:0000256" key="7">
    <source>
        <dbReference type="ARBA" id="ARBA00022722"/>
    </source>
</evidence>
<dbReference type="EC" id="3.1.26.5" evidence="5"/>
<dbReference type="GO" id="GO:0046872">
    <property type="term" value="F:metal ion binding"/>
    <property type="evidence" value="ECO:0007669"/>
    <property type="project" value="UniProtKB-KW"/>
</dbReference>
<dbReference type="InterPro" id="IPR033495">
    <property type="entry name" value="MRPP3_PIN_dom"/>
</dbReference>
<dbReference type="Pfam" id="PF16953">
    <property type="entry name" value="PRORP"/>
    <property type="match status" value="1"/>
</dbReference>
<evidence type="ECO:0000256" key="6">
    <source>
        <dbReference type="ARBA" id="ARBA00022694"/>
    </source>
</evidence>
<evidence type="ECO:0000256" key="12">
    <source>
        <dbReference type="ARBA" id="ARBA00022946"/>
    </source>
</evidence>
<dbReference type="FunFam" id="1.25.40.10:FF:001403">
    <property type="entry name" value="Mitochondrial ribonuclease P protein 3-like Protein"/>
    <property type="match status" value="1"/>
</dbReference>
<dbReference type="Ensembl" id="ENSXETT00000117435">
    <property type="protein sequence ID" value="ENSXETP00000115886"/>
    <property type="gene ID" value="ENSXETG00000019786"/>
</dbReference>
<sequence>MMGLRIFYLTLCIKSYGRNVLMWHGVPPLNCHEGRERLLKNIRTISKCLGVRAGDNNKNSFARQSKPSKNKFDRNGSPHSITVFSAGAAKARSEGMQHKAKASPDSDNISSQKERVQIPLGPLHAKEWSKLKEESGRIHGFEDYMMAQMISTNSNINVAKSLLVFAAKEQSGISYKLLLKYLALCVRQNQAAEVCDVYNIMKNKFKAFDTGAYSLFIKGFSLTDRWRDSISMLETLKKTITPSPKNYGYCIQGAIYHKDDKLAWALYNEMLEADLTPCEDAIQSLFNADPALQDETFRNKLFGVFDYFRDHQIYPGEPLMQSIKSWFESIPNESWRGHLSTVSENGHCQVCKQQLESIHLMPEEYRTLKDVFLQSVIEGHDTFRKTTPQELQEFRQFVRSHPPYDIVVDGLNVAYITTKGRGSQTLLDIVSGLCSGGKRVLVLGRKHMLQESRTWQRRHMQLLQQRADCFFIDNISEDDPFLLYASLNSGSHCCFLTRDLMRDHKSCLPDAQTKRLFFKWQRGHQLVLPFYTPGRKVLLQPIMCYDTIVQRTDFSWHIPYDKMGVDRASFEILNLTVWQPDCSFSICQKYYIINWEDSACRLLQRVPPPSHSIAWHCELDSRQA</sequence>
<keyword evidence="9" id="KW-0378">Hydrolase</keyword>
<evidence type="ECO:0000256" key="13">
    <source>
        <dbReference type="ARBA" id="ARBA00023128"/>
    </source>
</evidence>
<evidence type="ECO:0000259" key="17">
    <source>
        <dbReference type="Pfam" id="PF16953"/>
    </source>
</evidence>
<evidence type="ECO:0000256" key="11">
    <source>
        <dbReference type="ARBA" id="ARBA00022842"/>
    </source>
</evidence>
<keyword evidence="6" id="KW-0819">tRNA processing</keyword>